<evidence type="ECO:0000313" key="2">
    <source>
        <dbReference type="Proteomes" id="UP001499984"/>
    </source>
</evidence>
<proteinExistence type="predicted"/>
<dbReference type="RefSeq" id="WP_345016688.1">
    <property type="nucleotide sequence ID" value="NZ_BAAAZY010000013.1"/>
</dbReference>
<keyword evidence="2" id="KW-1185">Reference proteome</keyword>
<dbReference type="EMBL" id="BAAAZY010000013">
    <property type="protein sequence ID" value="GAA4072518.1"/>
    <property type="molecule type" value="Genomic_DNA"/>
</dbReference>
<name>A0ABP7VS72_9ACTN</name>
<accession>A0ABP7VS72</accession>
<dbReference type="InterPro" id="IPR028956">
    <property type="entry name" value="Imm51"/>
</dbReference>
<comment type="caution">
    <text evidence="1">The sequence shown here is derived from an EMBL/GenBank/DDBJ whole genome shotgun (WGS) entry which is preliminary data.</text>
</comment>
<protein>
    <submittedName>
        <fullName evidence="1">Uncharacterized protein</fullName>
    </submittedName>
</protein>
<gene>
    <name evidence="1" type="ORF">GCM10022233_57130</name>
</gene>
<sequence>MLARSRTPEITDRLHFSSEAGTFVVSSDDRGALQRLGSVLHAAFHNRALLEDHILNADRKFLPV</sequence>
<dbReference type="Pfam" id="PF15595">
    <property type="entry name" value="Imm51"/>
    <property type="match status" value="1"/>
</dbReference>
<organism evidence="1 2">
    <name type="scientific">Streptomyces shaanxiensis</name>
    <dbReference type="NCBI Taxonomy" id="653357"/>
    <lineage>
        <taxon>Bacteria</taxon>
        <taxon>Bacillati</taxon>
        <taxon>Actinomycetota</taxon>
        <taxon>Actinomycetes</taxon>
        <taxon>Kitasatosporales</taxon>
        <taxon>Streptomycetaceae</taxon>
        <taxon>Streptomyces</taxon>
    </lineage>
</organism>
<evidence type="ECO:0000313" key="1">
    <source>
        <dbReference type="EMBL" id="GAA4072518.1"/>
    </source>
</evidence>
<reference evidence="2" key="1">
    <citation type="journal article" date="2019" name="Int. J. Syst. Evol. Microbiol.">
        <title>The Global Catalogue of Microorganisms (GCM) 10K type strain sequencing project: providing services to taxonomists for standard genome sequencing and annotation.</title>
        <authorList>
            <consortium name="The Broad Institute Genomics Platform"/>
            <consortium name="The Broad Institute Genome Sequencing Center for Infectious Disease"/>
            <person name="Wu L."/>
            <person name="Ma J."/>
        </authorList>
    </citation>
    <scope>NUCLEOTIDE SEQUENCE [LARGE SCALE GENOMIC DNA]</scope>
    <source>
        <strain evidence="2">JCM 16925</strain>
    </source>
</reference>
<dbReference type="Proteomes" id="UP001499984">
    <property type="component" value="Unassembled WGS sequence"/>
</dbReference>